<dbReference type="Pfam" id="PF00512">
    <property type="entry name" value="HisKA"/>
    <property type="match status" value="1"/>
</dbReference>
<dbReference type="EMBL" id="JACIEJ010000007">
    <property type="protein sequence ID" value="MBB3986556.1"/>
    <property type="molecule type" value="Genomic_DNA"/>
</dbReference>
<dbReference type="SUPFAM" id="SSF55874">
    <property type="entry name" value="ATPase domain of HSP90 chaperone/DNA topoisomerase II/histidine kinase"/>
    <property type="match status" value="1"/>
</dbReference>
<dbReference type="InterPro" id="IPR003594">
    <property type="entry name" value="HATPase_dom"/>
</dbReference>
<dbReference type="RefSeq" id="WP_183967050.1">
    <property type="nucleotide sequence ID" value="NZ_BAABBZ010000006.1"/>
</dbReference>
<dbReference type="InterPro" id="IPR003661">
    <property type="entry name" value="HisK_dim/P_dom"/>
</dbReference>
<dbReference type="Gene3D" id="1.10.287.130">
    <property type="match status" value="1"/>
</dbReference>
<sequence>MTARRWRPSLAFVLGGALAATLAMSLAGLVVLRYLGAEIGFRPAAMLVAAVIAAATGALGWLLVRLLLRPIRALEAFALAEGAADRPRHHGTRELHATAQRVIAMADALRDREATVRAFTDHVTHELKTPVAGIRAGVELMQDGGSLTAEDARLLDQIDSARLQIETQLAALRRVAQAREVRYLGETTVQRALDLVLGQVHIAVHHTGDTAILPLSSDGLAVVLLHLLNNAAAMGAQNVTLSQTETGLLVCDDGPGISDGNAARVFDPFFTTRRDSGGTGMGLTIARTILQAHGGDIHLVPRASGTCFRICFP</sequence>
<keyword evidence="10" id="KW-1133">Transmembrane helix</keyword>
<dbReference type="PANTHER" id="PTHR44936:SF10">
    <property type="entry name" value="SENSOR PROTEIN RSTB"/>
    <property type="match status" value="1"/>
</dbReference>
<keyword evidence="5" id="KW-0597">Phosphoprotein</keyword>
<dbReference type="InterPro" id="IPR005467">
    <property type="entry name" value="His_kinase_dom"/>
</dbReference>
<dbReference type="InterPro" id="IPR036890">
    <property type="entry name" value="HATPase_C_sf"/>
</dbReference>
<dbReference type="PROSITE" id="PS50109">
    <property type="entry name" value="HIS_KIN"/>
    <property type="match status" value="1"/>
</dbReference>
<keyword evidence="9" id="KW-0067">ATP-binding</keyword>
<name>A0A7W6DNU6_9RHOB</name>
<dbReference type="Gene3D" id="3.30.565.10">
    <property type="entry name" value="Histidine kinase-like ATPase, C-terminal domain"/>
    <property type="match status" value="1"/>
</dbReference>
<evidence type="ECO:0000256" key="10">
    <source>
        <dbReference type="SAM" id="Phobius"/>
    </source>
</evidence>
<gene>
    <name evidence="12" type="ORF">GGQ68_002899</name>
</gene>
<dbReference type="SUPFAM" id="SSF47384">
    <property type="entry name" value="Homodimeric domain of signal transducing histidine kinase"/>
    <property type="match status" value="1"/>
</dbReference>
<keyword evidence="13" id="KW-1185">Reference proteome</keyword>
<accession>A0A7W6DNU6</accession>
<dbReference type="GO" id="GO:0005524">
    <property type="term" value="F:ATP binding"/>
    <property type="evidence" value="ECO:0007669"/>
    <property type="project" value="UniProtKB-KW"/>
</dbReference>
<feature type="domain" description="Histidine kinase" evidence="11">
    <location>
        <begin position="122"/>
        <end position="313"/>
    </location>
</feature>
<dbReference type="PRINTS" id="PR00344">
    <property type="entry name" value="BCTRLSENSOR"/>
</dbReference>
<dbReference type="Pfam" id="PF02518">
    <property type="entry name" value="HATPase_c"/>
    <property type="match status" value="1"/>
</dbReference>
<evidence type="ECO:0000256" key="5">
    <source>
        <dbReference type="ARBA" id="ARBA00022553"/>
    </source>
</evidence>
<dbReference type="AlphaFoldDB" id="A0A7W6DNU6"/>
<evidence type="ECO:0000256" key="6">
    <source>
        <dbReference type="ARBA" id="ARBA00022679"/>
    </source>
</evidence>
<dbReference type="GO" id="GO:0005886">
    <property type="term" value="C:plasma membrane"/>
    <property type="evidence" value="ECO:0007669"/>
    <property type="project" value="UniProtKB-SubCell"/>
</dbReference>
<evidence type="ECO:0000313" key="13">
    <source>
        <dbReference type="Proteomes" id="UP000541426"/>
    </source>
</evidence>
<evidence type="ECO:0000256" key="1">
    <source>
        <dbReference type="ARBA" id="ARBA00000085"/>
    </source>
</evidence>
<evidence type="ECO:0000256" key="2">
    <source>
        <dbReference type="ARBA" id="ARBA00004651"/>
    </source>
</evidence>
<evidence type="ECO:0000313" key="12">
    <source>
        <dbReference type="EMBL" id="MBB3986556.1"/>
    </source>
</evidence>
<protein>
    <recommendedName>
        <fullName evidence="3">histidine kinase</fullName>
        <ecNumber evidence="3">2.7.13.3</ecNumber>
    </recommendedName>
</protein>
<keyword evidence="10" id="KW-0472">Membrane</keyword>
<dbReference type="InterPro" id="IPR050980">
    <property type="entry name" value="2C_sensor_his_kinase"/>
</dbReference>
<organism evidence="12 13">
    <name type="scientific">Sagittula marina</name>
    <dbReference type="NCBI Taxonomy" id="943940"/>
    <lineage>
        <taxon>Bacteria</taxon>
        <taxon>Pseudomonadati</taxon>
        <taxon>Pseudomonadota</taxon>
        <taxon>Alphaproteobacteria</taxon>
        <taxon>Rhodobacterales</taxon>
        <taxon>Roseobacteraceae</taxon>
        <taxon>Sagittula</taxon>
    </lineage>
</organism>
<keyword evidence="10" id="KW-0812">Transmembrane</keyword>
<proteinExistence type="predicted"/>
<evidence type="ECO:0000256" key="3">
    <source>
        <dbReference type="ARBA" id="ARBA00012438"/>
    </source>
</evidence>
<dbReference type="SMART" id="SM00388">
    <property type="entry name" value="HisKA"/>
    <property type="match status" value="1"/>
</dbReference>
<evidence type="ECO:0000256" key="9">
    <source>
        <dbReference type="ARBA" id="ARBA00022840"/>
    </source>
</evidence>
<dbReference type="SMART" id="SM00387">
    <property type="entry name" value="HATPase_c"/>
    <property type="match status" value="1"/>
</dbReference>
<comment type="subcellular location">
    <subcellularLocation>
        <location evidence="2">Cell membrane</location>
        <topology evidence="2">Multi-pass membrane protein</topology>
    </subcellularLocation>
</comment>
<dbReference type="GO" id="GO:0000155">
    <property type="term" value="F:phosphorelay sensor kinase activity"/>
    <property type="evidence" value="ECO:0007669"/>
    <property type="project" value="InterPro"/>
</dbReference>
<evidence type="ECO:0000259" key="11">
    <source>
        <dbReference type="PROSITE" id="PS50109"/>
    </source>
</evidence>
<evidence type="ECO:0000256" key="4">
    <source>
        <dbReference type="ARBA" id="ARBA00022475"/>
    </source>
</evidence>
<evidence type="ECO:0000256" key="8">
    <source>
        <dbReference type="ARBA" id="ARBA00022777"/>
    </source>
</evidence>
<keyword evidence="6" id="KW-0808">Transferase</keyword>
<dbReference type="InterPro" id="IPR004358">
    <property type="entry name" value="Sig_transdc_His_kin-like_C"/>
</dbReference>
<keyword evidence="8 12" id="KW-0418">Kinase</keyword>
<dbReference type="PANTHER" id="PTHR44936">
    <property type="entry name" value="SENSOR PROTEIN CREC"/>
    <property type="match status" value="1"/>
</dbReference>
<dbReference type="EC" id="2.7.13.3" evidence="3"/>
<comment type="catalytic activity">
    <reaction evidence="1">
        <text>ATP + protein L-histidine = ADP + protein N-phospho-L-histidine.</text>
        <dbReference type="EC" id="2.7.13.3"/>
    </reaction>
</comment>
<dbReference type="InterPro" id="IPR036097">
    <property type="entry name" value="HisK_dim/P_sf"/>
</dbReference>
<feature type="transmembrane region" description="Helical" evidence="10">
    <location>
        <begin position="43"/>
        <end position="64"/>
    </location>
</feature>
<keyword evidence="7" id="KW-0547">Nucleotide-binding</keyword>
<reference evidence="12 13" key="1">
    <citation type="submission" date="2020-08" db="EMBL/GenBank/DDBJ databases">
        <title>Genomic Encyclopedia of Type Strains, Phase IV (KMG-IV): sequencing the most valuable type-strain genomes for metagenomic binning, comparative biology and taxonomic classification.</title>
        <authorList>
            <person name="Goeker M."/>
        </authorList>
    </citation>
    <scope>NUCLEOTIDE SEQUENCE [LARGE SCALE GENOMIC DNA]</scope>
    <source>
        <strain evidence="12 13">DSM 102235</strain>
    </source>
</reference>
<evidence type="ECO:0000256" key="7">
    <source>
        <dbReference type="ARBA" id="ARBA00022741"/>
    </source>
</evidence>
<dbReference type="CDD" id="cd00082">
    <property type="entry name" value="HisKA"/>
    <property type="match status" value="1"/>
</dbReference>
<dbReference type="Proteomes" id="UP000541426">
    <property type="component" value="Unassembled WGS sequence"/>
</dbReference>
<keyword evidence="4" id="KW-1003">Cell membrane</keyword>
<comment type="caution">
    <text evidence="12">The sequence shown here is derived from an EMBL/GenBank/DDBJ whole genome shotgun (WGS) entry which is preliminary data.</text>
</comment>